<evidence type="ECO:0000256" key="1">
    <source>
        <dbReference type="ARBA" id="ARBA00004651"/>
    </source>
</evidence>
<dbReference type="PANTHER" id="PTHR30250:SF21">
    <property type="entry name" value="LIPID II FLIPPASE MURJ"/>
    <property type="match status" value="1"/>
</dbReference>
<evidence type="ECO:0000313" key="7">
    <source>
        <dbReference type="EMBL" id="SDY57184.1"/>
    </source>
</evidence>
<dbReference type="RefSeq" id="WP_091726377.1">
    <property type="nucleotide sequence ID" value="NZ_FNQE01000002.1"/>
</dbReference>
<feature type="transmembrane region" description="Helical" evidence="6">
    <location>
        <begin position="234"/>
        <end position="254"/>
    </location>
</feature>
<feature type="transmembrane region" description="Helical" evidence="6">
    <location>
        <begin position="87"/>
        <end position="107"/>
    </location>
</feature>
<evidence type="ECO:0000256" key="5">
    <source>
        <dbReference type="ARBA" id="ARBA00023136"/>
    </source>
</evidence>
<protein>
    <submittedName>
        <fullName evidence="7">Stage V sporulation protein B</fullName>
    </submittedName>
</protein>
<gene>
    <name evidence="7" type="ORF">SAMN05660462_00375</name>
</gene>
<feature type="transmembrane region" description="Helical" evidence="6">
    <location>
        <begin position="47"/>
        <end position="66"/>
    </location>
</feature>
<dbReference type="CDD" id="cd13124">
    <property type="entry name" value="MATE_SpoVB_like"/>
    <property type="match status" value="1"/>
</dbReference>
<dbReference type="Proteomes" id="UP000198625">
    <property type="component" value="Unassembled WGS sequence"/>
</dbReference>
<evidence type="ECO:0000256" key="4">
    <source>
        <dbReference type="ARBA" id="ARBA00022989"/>
    </source>
</evidence>
<keyword evidence="5 6" id="KW-0472">Membrane</keyword>
<sequence length="536" mass="58035">MTRDNFLKGAAILGVSGLIVKILGAFYRIPLSNMIGDEGMGYYQTAYPLYVLLVAISTSGFPTAIAKIVSEKRALQDYRGAHRVFKISFMGFLFAGIITSIFVFFTAGYIVELVGNEDAYYSLIAMSPALFFVPIMSAFRGYFQGRQTMVPTAMSQFVEQLFRVSIGLFLAYQLVGLGLPQAAGGASFGASAGGIAGTIIIVIIYFKERKNILHEMDKSVATKPESVGKIVKDILVIAIPITIGASILPIISTIDTFLIMRRLQEIGFTQKEATALYGQLTGNAQTLINLPQVLSMAIAISLVPAVSSAFAKKNFESIRNITKSGVRVTLLIGLPSAFGLFILSTPIIDLLYYNYDLSQMQSTGAILQVLALSLVFLTLIQSLTAILQGIGKIMVPVKNLAIGAVVKTIFTYILTGIPSINIKGAAISTIMAYLVAAILNFIEVKRYTKVQFKFKDTFLKPIISTFIMTVTVWAVYRYSVLLLGSKISTVLSIGVGGVVYIIALLLTGALTTEDFELLPKGEVIAKKLKSKGLLRG</sequence>
<keyword evidence="8" id="KW-1185">Reference proteome</keyword>
<dbReference type="STRING" id="415015.SAMN05660462_00375"/>
<dbReference type="PANTHER" id="PTHR30250">
    <property type="entry name" value="PST FAMILY PREDICTED COLANIC ACID TRANSPORTER"/>
    <property type="match status" value="1"/>
</dbReference>
<evidence type="ECO:0000256" key="6">
    <source>
        <dbReference type="SAM" id="Phobius"/>
    </source>
</evidence>
<name>A0A1H3KZX2_9FIRM</name>
<feature type="transmembrane region" description="Helical" evidence="6">
    <location>
        <begin position="462"/>
        <end position="481"/>
    </location>
</feature>
<proteinExistence type="predicted"/>
<feature type="transmembrane region" description="Helical" evidence="6">
    <location>
        <begin position="119"/>
        <end position="139"/>
    </location>
</feature>
<reference evidence="7 8" key="1">
    <citation type="submission" date="2016-10" db="EMBL/GenBank/DDBJ databases">
        <authorList>
            <person name="de Groot N.N."/>
        </authorList>
    </citation>
    <scope>NUCLEOTIDE SEQUENCE [LARGE SCALE GENOMIC DNA]</scope>
    <source>
        <strain evidence="7 8">DSM 21650</strain>
    </source>
</reference>
<feature type="transmembrane region" description="Helical" evidence="6">
    <location>
        <begin position="424"/>
        <end position="442"/>
    </location>
</feature>
<keyword evidence="2" id="KW-1003">Cell membrane</keyword>
<feature type="transmembrane region" description="Helical" evidence="6">
    <location>
        <begin position="331"/>
        <end position="353"/>
    </location>
</feature>
<feature type="transmembrane region" description="Helical" evidence="6">
    <location>
        <begin position="399"/>
        <end position="418"/>
    </location>
</feature>
<keyword evidence="3 6" id="KW-0812">Transmembrane</keyword>
<feature type="transmembrane region" description="Helical" evidence="6">
    <location>
        <begin position="160"/>
        <end position="179"/>
    </location>
</feature>
<evidence type="ECO:0000256" key="2">
    <source>
        <dbReference type="ARBA" id="ARBA00022475"/>
    </source>
</evidence>
<comment type="subcellular location">
    <subcellularLocation>
        <location evidence="1">Cell membrane</location>
        <topology evidence="1">Multi-pass membrane protein</topology>
    </subcellularLocation>
</comment>
<evidence type="ECO:0000313" key="8">
    <source>
        <dbReference type="Proteomes" id="UP000198625"/>
    </source>
</evidence>
<dbReference type="PIRSF" id="PIRSF038958">
    <property type="entry name" value="PG_synth_SpoVB"/>
    <property type="match status" value="1"/>
</dbReference>
<dbReference type="InterPro" id="IPR024923">
    <property type="entry name" value="PG_synth_SpoVB"/>
</dbReference>
<feature type="transmembrane region" description="Helical" evidence="6">
    <location>
        <begin position="185"/>
        <end position="206"/>
    </location>
</feature>
<feature type="transmembrane region" description="Helical" evidence="6">
    <location>
        <begin position="293"/>
        <end position="311"/>
    </location>
</feature>
<feature type="transmembrane region" description="Helical" evidence="6">
    <location>
        <begin position="7"/>
        <end position="27"/>
    </location>
</feature>
<feature type="transmembrane region" description="Helical" evidence="6">
    <location>
        <begin position="365"/>
        <end position="387"/>
    </location>
</feature>
<dbReference type="EMBL" id="FNQE01000002">
    <property type="protein sequence ID" value="SDY57184.1"/>
    <property type="molecule type" value="Genomic_DNA"/>
</dbReference>
<feature type="transmembrane region" description="Helical" evidence="6">
    <location>
        <begin position="487"/>
        <end position="510"/>
    </location>
</feature>
<dbReference type="InterPro" id="IPR002797">
    <property type="entry name" value="Polysacc_synth"/>
</dbReference>
<dbReference type="Pfam" id="PF01943">
    <property type="entry name" value="Polysacc_synt"/>
    <property type="match status" value="1"/>
</dbReference>
<keyword evidence="4 6" id="KW-1133">Transmembrane helix</keyword>
<dbReference type="OrthoDB" id="9775950at2"/>
<dbReference type="InterPro" id="IPR050833">
    <property type="entry name" value="Poly_Biosynth_Transport"/>
</dbReference>
<organism evidence="7 8">
    <name type="scientific">Proteiniborus ethanoligenes</name>
    <dbReference type="NCBI Taxonomy" id="415015"/>
    <lineage>
        <taxon>Bacteria</taxon>
        <taxon>Bacillati</taxon>
        <taxon>Bacillota</taxon>
        <taxon>Clostridia</taxon>
        <taxon>Eubacteriales</taxon>
        <taxon>Proteiniborus</taxon>
    </lineage>
</organism>
<evidence type="ECO:0000256" key="3">
    <source>
        <dbReference type="ARBA" id="ARBA00022692"/>
    </source>
</evidence>
<dbReference type="GO" id="GO:0005886">
    <property type="term" value="C:plasma membrane"/>
    <property type="evidence" value="ECO:0007669"/>
    <property type="project" value="UniProtKB-SubCell"/>
</dbReference>
<dbReference type="AlphaFoldDB" id="A0A1H3KZX2"/>
<accession>A0A1H3KZX2</accession>